<organism evidence="3 4">
    <name type="scientific">Oligosphaera ethanolica</name>
    <dbReference type="NCBI Taxonomy" id="760260"/>
    <lineage>
        <taxon>Bacteria</taxon>
        <taxon>Pseudomonadati</taxon>
        <taxon>Lentisphaerota</taxon>
        <taxon>Oligosphaeria</taxon>
        <taxon>Oligosphaerales</taxon>
        <taxon>Oligosphaeraceae</taxon>
        <taxon>Oligosphaera</taxon>
    </lineage>
</organism>
<dbReference type="Proteomes" id="UP001238163">
    <property type="component" value="Unassembled WGS sequence"/>
</dbReference>
<evidence type="ECO:0000313" key="3">
    <source>
        <dbReference type="EMBL" id="MDQ0290215.1"/>
    </source>
</evidence>
<keyword evidence="4" id="KW-1185">Reference proteome</keyword>
<feature type="region of interest" description="Disordered" evidence="1">
    <location>
        <begin position="1"/>
        <end position="31"/>
    </location>
</feature>
<dbReference type="Pfam" id="PF01396">
    <property type="entry name" value="Zn_ribbon_Top1"/>
    <property type="match status" value="1"/>
</dbReference>
<comment type="caution">
    <text evidence="3">The sequence shown here is derived from an EMBL/GenBank/DDBJ whole genome shotgun (WGS) entry which is preliminary data.</text>
</comment>
<feature type="domain" description="DNA topoisomerase type IA zn finger" evidence="2">
    <location>
        <begin position="22"/>
        <end position="53"/>
    </location>
</feature>
<dbReference type="SUPFAM" id="SSF57783">
    <property type="entry name" value="Zinc beta-ribbon"/>
    <property type="match status" value="1"/>
</dbReference>
<dbReference type="GO" id="GO:0006265">
    <property type="term" value="P:DNA topological change"/>
    <property type="evidence" value="ECO:0007669"/>
    <property type="project" value="InterPro"/>
</dbReference>
<dbReference type="AlphaFoldDB" id="A0AAE4AP71"/>
<proteinExistence type="predicted"/>
<dbReference type="GO" id="GO:0003916">
    <property type="term" value="F:DNA topoisomerase activity"/>
    <property type="evidence" value="ECO:0007669"/>
    <property type="project" value="InterPro"/>
</dbReference>
<dbReference type="EMBL" id="JAUSVL010000001">
    <property type="protein sequence ID" value="MDQ0290215.1"/>
    <property type="molecule type" value="Genomic_DNA"/>
</dbReference>
<evidence type="ECO:0000313" key="4">
    <source>
        <dbReference type="Proteomes" id="UP001238163"/>
    </source>
</evidence>
<dbReference type="GO" id="GO:0005694">
    <property type="term" value="C:chromosome"/>
    <property type="evidence" value="ECO:0007669"/>
    <property type="project" value="InterPro"/>
</dbReference>
<accession>A0AAE4AP71</accession>
<gene>
    <name evidence="3" type="ORF">J3R75_002322</name>
</gene>
<protein>
    <submittedName>
        <fullName evidence="3">SsDNA-binding Zn-finger/Zn-ribbon topoisomerase 1</fullName>
    </submittedName>
</protein>
<dbReference type="GO" id="GO:0003677">
    <property type="term" value="F:DNA binding"/>
    <property type="evidence" value="ECO:0007669"/>
    <property type="project" value="InterPro"/>
</dbReference>
<evidence type="ECO:0000259" key="2">
    <source>
        <dbReference type="Pfam" id="PF01396"/>
    </source>
</evidence>
<dbReference type="Gene3D" id="3.30.65.10">
    <property type="entry name" value="Bacterial Topoisomerase I, domain 1"/>
    <property type="match status" value="1"/>
</dbReference>
<sequence length="60" mass="6705">MAKIRIEAKQEQQHGSANDTPSCPQCGQPMRMRKGRRGEFWGCSAYPTCTGTMEVIRNSS</sequence>
<feature type="compositionally biased region" description="Basic and acidic residues" evidence="1">
    <location>
        <begin position="1"/>
        <end position="12"/>
    </location>
</feature>
<dbReference type="InterPro" id="IPR013498">
    <property type="entry name" value="Topo_IA_Znf"/>
</dbReference>
<reference evidence="3" key="1">
    <citation type="submission" date="2023-07" db="EMBL/GenBank/DDBJ databases">
        <title>Genomic Encyclopedia of Type Strains, Phase IV (KMG-IV): sequencing the most valuable type-strain genomes for metagenomic binning, comparative biology and taxonomic classification.</title>
        <authorList>
            <person name="Goeker M."/>
        </authorList>
    </citation>
    <scope>NUCLEOTIDE SEQUENCE</scope>
    <source>
        <strain evidence="3">DSM 24202</strain>
    </source>
</reference>
<name>A0AAE4AP71_9BACT</name>
<evidence type="ECO:0000256" key="1">
    <source>
        <dbReference type="SAM" id="MobiDB-lite"/>
    </source>
</evidence>
<feature type="compositionally biased region" description="Polar residues" evidence="1">
    <location>
        <begin position="13"/>
        <end position="25"/>
    </location>
</feature>